<dbReference type="EMBL" id="CM037153">
    <property type="protein sequence ID" value="KAH7858653.1"/>
    <property type="molecule type" value="Genomic_DNA"/>
</dbReference>
<reference evidence="1 2" key="1">
    <citation type="journal article" date="2021" name="Hortic Res">
        <title>High-quality reference genome and annotation aids understanding of berry development for evergreen blueberry (Vaccinium darrowii).</title>
        <authorList>
            <person name="Yu J."/>
            <person name="Hulse-Kemp A.M."/>
            <person name="Babiker E."/>
            <person name="Staton M."/>
        </authorList>
    </citation>
    <scope>NUCLEOTIDE SEQUENCE [LARGE SCALE GENOMIC DNA]</scope>
    <source>
        <strain evidence="2">cv. NJ 8807/NJ 8810</strain>
        <tissue evidence="1">Young leaf</tissue>
    </source>
</reference>
<sequence length="250" mass="27699">MSIPLRFSSSDNTIRPSLARAPRSGQKLSLTCKAVCADMAPPLSVNQRGSLYEEVFRQTDTAAPARRTGRNLPEFRIPAGREGSKGFYSDIFGREEEGDVRRSRSRSRSKSISKSKSKSNSSSVLSSEEVSPFRPAAADGDKVLFFVVCFEAQVRCCRIPVIAGKKMWSLNDLATTDALIEGGTPLSRFFIHKPDNHLYFEKVVLATRLRPLRRLILSIYSRKTVAAVVQEEESLSGGDLELIFSEETSS</sequence>
<gene>
    <name evidence="1" type="ORF">Vadar_026340</name>
</gene>
<protein>
    <submittedName>
        <fullName evidence="1">Uncharacterized protein</fullName>
    </submittedName>
</protein>
<keyword evidence="2" id="KW-1185">Reference proteome</keyword>
<dbReference type="Proteomes" id="UP000828048">
    <property type="component" value="Chromosome 3"/>
</dbReference>
<proteinExistence type="predicted"/>
<evidence type="ECO:0000313" key="2">
    <source>
        <dbReference type="Proteomes" id="UP000828048"/>
    </source>
</evidence>
<organism evidence="1 2">
    <name type="scientific">Vaccinium darrowii</name>
    <dbReference type="NCBI Taxonomy" id="229202"/>
    <lineage>
        <taxon>Eukaryota</taxon>
        <taxon>Viridiplantae</taxon>
        <taxon>Streptophyta</taxon>
        <taxon>Embryophyta</taxon>
        <taxon>Tracheophyta</taxon>
        <taxon>Spermatophyta</taxon>
        <taxon>Magnoliopsida</taxon>
        <taxon>eudicotyledons</taxon>
        <taxon>Gunneridae</taxon>
        <taxon>Pentapetalae</taxon>
        <taxon>asterids</taxon>
        <taxon>Ericales</taxon>
        <taxon>Ericaceae</taxon>
        <taxon>Vaccinioideae</taxon>
        <taxon>Vaccinieae</taxon>
        <taxon>Vaccinium</taxon>
    </lineage>
</organism>
<name>A0ACB7YZA3_9ERIC</name>
<evidence type="ECO:0000313" key="1">
    <source>
        <dbReference type="EMBL" id="KAH7858653.1"/>
    </source>
</evidence>
<comment type="caution">
    <text evidence="1">The sequence shown here is derived from an EMBL/GenBank/DDBJ whole genome shotgun (WGS) entry which is preliminary data.</text>
</comment>
<accession>A0ACB7YZA3</accession>